<evidence type="ECO:0000313" key="3">
    <source>
        <dbReference type="EMBL" id="KXN67559.1"/>
    </source>
</evidence>
<keyword evidence="1 3" id="KW-0378">Hydrolase</keyword>
<sequence length="494" mass="56739">MSIVQDVINLVYYFTLNFLFYTSLNSENWNFSQWIIIKIIVSFFNCAPYLSIETFQSMTRFCKNLPFPGLKIERTTIPDKFRDDAYKLVKSYIEFKYGYYVAEPNHHWKLNKPLEIQWITPKNRPLSEPKSVIYYIHGGGYAIGHSCLYNHHYRDLSEASASQIVAVDYRLGPQFTLSSIIEDVLATYLYLLAPETEGGAGLQSSQIVVGGESAGGGLSTNLIHFLRNNKMPQPAGTFLWSPSTDVTFSQPSMLENNHMDYMWDMKEAISLTKDGITLNSGFYWWIYNQSSPELLERMKRDGTPFGPKEASLWPEISTLFDPNNGNLPPTLIIVSERDSIRDCGIIYGQRRAIAEINGHVNKTLIPNIQTIVYEDQVHAHMVLPGNKYTTWAVKSTGEFIYQALHANDQKSLESKTYEYLPDYKKAYMNTTYNIYWETIHGEAQPWNCTYKFANFPTPEYFNPPVAILSGNSQISPYNGHFLAYQVCHWHKIAF</sequence>
<dbReference type="InterPro" id="IPR029058">
    <property type="entry name" value="AB_hydrolase_fold"/>
</dbReference>
<keyword evidence="4" id="KW-1185">Reference proteome</keyword>
<dbReference type="Proteomes" id="UP000070444">
    <property type="component" value="Unassembled WGS sequence"/>
</dbReference>
<dbReference type="InterPro" id="IPR050300">
    <property type="entry name" value="GDXG_lipolytic_enzyme"/>
</dbReference>
<dbReference type="Gene3D" id="3.40.50.1820">
    <property type="entry name" value="alpha/beta hydrolase"/>
    <property type="match status" value="1"/>
</dbReference>
<dbReference type="GO" id="GO:0016787">
    <property type="term" value="F:hydrolase activity"/>
    <property type="evidence" value="ECO:0007669"/>
    <property type="project" value="UniProtKB-KW"/>
</dbReference>
<dbReference type="AlphaFoldDB" id="A0A137NY82"/>
<evidence type="ECO:0000259" key="2">
    <source>
        <dbReference type="Pfam" id="PF07859"/>
    </source>
</evidence>
<dbReference type="OMA" id="ALHANDQ"/>
<dbReference type="PANTHER" id="PTHR48081:SF8">
    <property type="entry name" value="ALPHA_BETA HYDROLASE FOLD-3 DOMAIN-CONTAINING PROTEIN-RELATED"/>
    <property type="match status" value="1"/>
</dbReference>
<evidence type="ECO:0000256" key="1">
    <source>
        <dbReference type="ARBA" id="ARBA00022801"/>
    </source>
</evidence>
<feature type="domain" description="Alpha/beta hydrolase fold-3" evidence="2">
    <location>
        <begin position="134"/>
        <end position="265"/>
    </location>
</feature>
<gene>
    <name evidence="3" type="ORF">CONCODRAFT_10361</name>
</gene>
<dbReference type="InterPro" id="IPR013094">
    <property type="entry name" value="AB_hydrolase_3"/>
</dbReference>
<dbReference type="OrthoDB" id="408631at2759"/>
<name>A0A137NY82_CONC2</name>
<accession>A0A137NY82</accession>
<organism evidence="3 4">
    <name type="scientific">Conidiobolus coronatus (strain ATCC 28846 / CBS 209.66 / NRRL 28638)</name>
    <name type="common">Delacroixia coronata</name>
    <dbReference type="NCBI Taxonomy" id="796925"/>
    <lineage>
        <taxon>Eukaryota</taxon>
        <taxon>Fungi</taxon>
        <taxon>Fungi incertae sedis</taxon>
        <taxon>Zoopagomycota</taxon>
        <taxon>Entomophthoromycotina</taxon>
        <taxon>Entomophthoromycetes</taxon>
        <taxon>Entomophthorales</taxon>
        <taxon>Ancylistaceae</taxon>
        <taxon>Conidiobolus</taxon>
    </lineage>
</organism>
<dbReference type="SUPFAM" id="SSF53474">
    <property type="entry name" value="alpha/beta-Hydrolases"/>
    <property type="match status" value="1"/>
</dbReference>
<proteinExistence type="predicted"/>
<dbReference type="PANTHER" id="PTHR48081">
    <property type="entry name" value="AB HYDROLASE SUPERFAMILY PROTEIN C4A8.06C"/>
    <property type="match status" value="1"/>
</dbReference>
<evidence type="ECO:0000313" key="4">
    <source>
        <dbReference type="Proteomes" id="UP000070444"/>
    </source>
</evidence>
<dbReference type="Pfam" id="PF07859">
    <property type="entry name" value="Abhydrolase_3"/>
    <property type="match status" value="1"/>
</dbReference>
<protein>
    <submittedName>
        <fullName evidence="3">Alpha/beta-hydrolase</fullName>
    </submittedName>
</protein>
<dbReference type="EMBL" id="KQ964628">
    <property type="protein sequence ID" value="KXN67559.1"/>
    <property type="molecule type" value="Genomic_DNA"/>
</dbReference>
<dbReference type="STRING" id="796925.A0A137NY82"/>
<reference evidence="3 4" key="1">
    <citation type="journal article" date="2015" name="Genome Biol. Evol.">
        <title>Phylogenomic analyses indicate that early fungi evolved digesting cell walls of algal ancestors of land plants.</title>
        <authorList>
            <person name="Chang Y."/>
            <person name="Wang S."/>
            <person name="Sekimoto S."/>
            <person name="Aerts A.L."/>
            <person name="Choi C."/>
            <person name="Clum A."/>
            <person name="LaButti K.M."/>
            <person name="Lindquist E.A."/>
            <person name="Yee Ngan C."/>
            <person name="Ohm R.A."/>
            <person name="Salamov A.A."/>
            <person name="Grigoriev I.V."/>
            <person name="Spatafora J.W."/>
            <person name="Berbee M.L."/>
        </authorList>
    </citation>
    <scope>NUCLEOTIDE SEQUENCE [LARGE SCALE GENOMIC DNA]</scope>
    <source>
        <strain evidence="3 4">NRRL 28638</strain>
    </source>
</reference>